<reference evidence="1" key="1">
    <citation type="submission" date="2014-07" db="EMBL/GenBank/DDBJ databases">
        <title>Identification of a novel salt tolerance gene in wild soybean by whole-genome sequencing.</title>
        <authorList>
            <person name="Lam H.-M."/>
            <person name="Qi X."/>
            <person name="Li M.-W."/>
            <person name="Liu X."/>
            <person name="Xie M."/>
            <person name="Ni M."/>
            <person name="Xu X."/>
        </authorList>
    </citation>
    <scope>NUCLEOTIDE SEQUENCE [LARGE SCALE GENOMIC DNA]</scope>
    <source>
        <tissue evidence="1">Root</tissue>
    </source>
</reference>
<dbReference type="EMBL" id="KN641781">
    <property type="protein sequence ID" value="KHN45764.1"/>
    <property type="molecule type" value="Genomic_DNA"/>
</dbReference>
<gene>
    <name evidence="1" type="ORF">glysoja_048663</name>
</gene>
<accession>A0A0B2SMS8</accession>
<organism evidence="1">
    <name type="scientific">Glycine soja</name>
    <name type="common">Wild soybean</name>
    <dbReference type="NCBI Taxonomy" id="3848"/>
    <lineage>
        <taxon>Eukaryota</taxon>
        <taxon>Viridiplantae</taxon>
        <taxon>Streptophyta</taxon>
        <taxon>Embryophyta</taxon>
        <taxon>Tracheophyta</taxon>
        <taxon>Spermatophyta</taxon>
        <taxon>Magnoliopsida</taxon>
        <taxon>eudicotyledons</taxon>
        <taxon>Gunneridae</taxon>
        <taxon>Pentapetalae</taxon>
        <taxon>rosids</taxon>
        <taxon>fabids</taxon>
        <taxon>Fabales</taxon>
        <taxon>Fabaceae</taxon>
        <taxon>Papilionoideae</taxon>
        <taxon>50 kb inversion clade</taxon>
        <taxon>NPAAA clade</taxon>
        <taxon>indigoferoid/millettioid clade</taxon>
        <taxon>Phaseoleae</taxon>
        <taxon>Glycine</taxon>
        <taxon>Glycine subgen. Soja</taxon>
    </lineage>
</organism>
<name>A0A0B2SMS8_GLYSO</name>
<dbReference type="AlphaFoldDB" id="A0A0B2SMS8"/>
<protein>
    <submittedName>
        <fullName evidence="1">Uncharacterized protein</fullName>
    </submittedName>
</protein>
<dbReference type="Proteomes" id="UP000053555">
    <property type="component" value="Unassembled WGS sequence"/>
</dbReference>
<evidence type="ECO:0000313" key="1">
    <source>
        <dbReference type="EMBL" id="KHN45764.1"/>
    </source>
</evidence>
<proteinExistence type="predicted"/>
<sequence>MPLESYEQNQCLASREVILLDRKIDEELDAVMLAAQALYLCDHMAPPVPCELVRGYLDFSPHA</sequence>